<gene>
    <name evidence="2" type="ORF">ENS31_07240</name>
</gene>
<accession>A0A7V2ZK40</accession>
<proteinExistence type="predicted"/>
<dbReference type="EMBL" id="DSUJ01000008">
    <property type="protein sequence ID" value="HFI91313.1"/>
    <property type="molecule type" value="Genomic_DNA"/>
</dbReference>
<evidence type="ECO:0000256" key="1">
    <source>
        <dbReference type="SAM" id="Phobius"/>
    </source>
</evidence>
<dbReference type="RefSeq" id="WP_304144717.1">
    <property type="nucleotide sequence ID" value="NZ_JAOAIE010000045.1"/>
</dbReference>
<dbReference type="AlphaFoldDB" id="A0A7V2ZK40"/>
<sequence length="63" mass="7531">MEPKWYTYFNYGSIAFVAVLLILILTNSVPRDYYIPLLIVAIIIFILRIVFRVIVIKKIRERE</sequence>
<organism evidence="2">
    <name type="scientific">Ignavibacterium album</name>
    <dbReference type="NCBI Taxonomy" id="591197"/>
    <lineage>
        <taxon>Bacteria</taxon>
        <taxon>Pseudomonadati</taxon>
        <taxon>Ignavibacteriota</taxon>
        <taxon>Ignavibacteria</taxon>
        <taxon>Ignavibacteriales</taxon>
        <taxon>Ignavibacteriaceae</taxon>
        <taxon>Ignavibacterium</taxon>
    </lineage>
</organism>
<reference evidence="2" key="1">
    <citation type="journal article" date="2020" name="mSystems">
        <title>Genome- and Community-Level Interaction Insights into Carbon Utilization and Element Cycling Functions of Hydrothermarchaeota in Hydrothermal Sediment.</title>
        <authorList>
            <person name="Zhou Z."/>
            <person name="Liu Y."/>
            <person name="Xu W."/>
            <person name="Pan J."/>
            <person name="Luo Z.H."/>
            <person name="Li M."/>
        </authorList>
    </citation>
    <scope>NUCLEOTIDE SEQUENCE [LARGE SCALE GENOMIC DNA]</scope>
    <source>
        <strain evidence="2">SpSt-479</strain>
    </source>
</reference>
<feature type="transmembrane region" description="Helical" evidence="1">
    <location>
        <begin position="33"/>
        <end position="55"/>
    </location>
</feature>
<feature type="transmembrane region" description="Helical" evidence="1">
    <location>
        <begin position="7"/>
        <end position="27"/>
    </location>
</feature>
<keyword evidence="1" id="KW-0472">Membrane</keyword>
<keyword evidence="1" id="KW-1133">Transmembrane helix</keyword>
<evidence type="ECO:0000313" key="2">
    <source>
        <dbReference type="EMBL" id="HFI91313.1"/>
    </source>
</evidence>
<comment type="caution">
    <text evidence="2">The sequence shown here is derived from an EMBL/GenBank/DDBJ whole genome shotgun (WGS) entry which is preliminary data.</text>
</comment>
<keyword evidence="1" id="KW-0812">Transmembrane</keyword>
<name>A0A7V2ZK40_9BACT</name>
<protein>
    <submittedName>
        <fullName evidence="2">Uncharacterized protein</fullName>
    </submittedName>
</protein>